<dbReference type="Proteomes" id="UP000319257">
    <property type="component" value="Unassembled WGS sequence"/>
</dbReference>
<dbReference type="FunCoup" id="A0A507B351">
    <property type="interactions" value="129"/>
</dbReference>
<evidence type="ECO:0000313" key="4">
    <source>
        <dbReference type="Proteomes" id="UP000319257"/>
    </source>
</evidence>
<dbReference type="AlphaFoldDB" id="A0A507B351"/>
<organism evidence="3 4">
    <name type="scientific">Thyridium curvatum</name>
    <dbReference type="NCBI Taxonomy" id="1093900"/>
    <lineage>
        <taxon>Eukaryota</taxon>
        <taxon>Fungi</taxon>
        <taxon>Dikarya</taxon>
        <taxon>Ascomycota</taxon>
        <taxon>Pezizomycotina</taxon>
        <taxon>Sordariomycetes</taxon>
        <taxon>Sordariomycetidae</taxon>
        <taxon>Thyridiales</taxon>
        <taxon>Thyridiaceae</taxon>
        <taxon>Thyridium</taxon>
    </lineage>
</organism>
<dbReference type="Pfam" id="PF14622">
    <property type="entry name" value="Ribonucleas_3_3"/>
    <property type="match status" value="1"/>
</dbReference>
<evidence type="ECO:0000256" key="1">
    <source>
        <dbReference type="SAM" id="MobiDB-lite"/>
    </source>
</evidence>
<dbReference type="GO" id="GO:0004525">
    <property type="term" value="F:ribonuclease III activity"/>
    <property type="evidence" value="ECO:0007669"/>
    <property type="project" value="InterPro"/>
</dbReference>
<gene>
    <name evidence="3" type="ORF">E0L32_005967</name>
</gene>
<dbReference type="OrthoDB" id="2281895at2759"/>
<dbReference type="GO" id="GO:0003735">
    <property type="term" value="F:structural constituent of ribosome"/>
    <property type="evidence" value="ECO:0007669"/>
    <property type="project" value="InterPro"/>
</dbReference>
<evidence type="ECO:0000313" key="3">
    <source>
        <dbReference type="EMBL" id="TPX13496.1"/>
    </source>
</evidence>
<sequence length="258" mass="28769">MASTVPRQAFRISRVVSRQCKASGLRQCTRSFSTTVTRRNETPESPAASPSQDQPRWAYTPEGMKAPFSINVVKDPKRQIWKVNEDPEKLERMYERLLGKDVAQLLPDELKWLAVTHKSFDGGRRGFNTRLAFFGRQIIALEATRSILASPATADAKLEDPYGREPFEHPALANVDKLAVHQPQDLVSKEKLSQLAADVGLHSVLRWKPRLPENLQSSGLTVVLTTTMFAIVGAVSLQTGAEVASRVVRERILKRISA</sequence>
<dbReference type="RefSeq" id="XP_030995207.1">
    <property type="nucleotide sequence ID" value="XM_031140547.1"/>
</dbReference>
<dbReference type="InterPro" id="IPR040030">
    <property type="entry name" value="Ribosomal_mL57"/>
</dbReference>
<reference evidence="3 4" key="1">
    <citation type="submission" date="2019-06" db="EMBL/GenBank/DDBJ databases">
        <title>Draft genome sequence of the filamentous fungus Phialemoniopsis curvata isolated from diesel fuel.</title>
        <authorList>
            <person name="Varaljay V.A."/>
            <person name="Lyon W.J."/>
            <person name="Crouch A.L."/>
            <person name="Drake C.E."/>
            <person name="Hollomon J.M."/>
            <person name="Nadeau L.J."/>
            <person name="Nunn H.S."/>
            <person name="Stevenson B.S."/>
            <person name="Bojanowski C.L."/>
            <person name="Crookes-Goodson W.J."/>
        </authorList>
    </citation>
    <scope>NUCLEOTIDE SEQUENCE [LARGE SCALE GENOMIC DNA]</scope>
    <source>
        <strain evidence="3 4">D216</strain>
    </source>
</reference>
<dbReference type="GO" id="GO:0005762">
    <property type="term" value="C:mitochondrial large ribosomal subunit"/>
    <property type="evidence" value="ECO:0007669"/>
    <property type="project" value="InterPro"/>
</dbReference>
<feature type="domain" description="RNase III" evidence="2">
    <location>
        <begin position="108"/>
        <end position="255"/>
    </location>
</feature>
<dbReference type="GO" id="GO:0032543">
    <property type="term" value="P:mitochondrial translation"/>
    <property type="evidence" value="ECO:0007669"/>
    <property type="project" value="InterPro"/>
</dbReference>
<dbReference type="CDD" id="cd00593">
    <property type="entry name" value="RIBOc"/>
    <property type="match status" value="1"/>
</dbReference>
<dbReference type="PANTHER" id="PTHR28160:SF1">
    <property type="entry name" value="LARGE RIBOSOMAL SUBUNIT PROTEIN ML57"/>
    <property type="match status" value="1"/>
</dbReference>
<dbReference type="InterPro" id="IPR036389">
    <property type="entry name" value="RNase_III_sf"/>
</dbReference>
<proteinExistence type="predicted"/>
<dbReference type="SUPFAM" id="SSF69065">
    <property type="entry name" value="RNase III domain-like"/>
    <property type="match status" value="1"/>
</dbReference>
<protein>
    <recommendedName>
        <fullName evidence="2">RNase III domain-containing protein</fullName>
    </recommendedName>
</protein>
<dbReference type="FunFam" id="1.10.1520.10:FF:000018">
    <property type="entry name" value="RNase III domain protein"/>
    <property type="match status" value="1"/>
</dbReference>
<dbReference type="GO" id="GO:0006396">
    <property type="term" value="P:RNA processing"/>
    <property type="evidence" value="ECO:0007669"/>
    <property type="project" value="InterPro"/>
</dbReference>
<dbReference type="PANTHER" id="PTHR28160">
    <property type="entry name" value="54S RIBOSOMAL PROTEIN L15, MITOCHONDRIAL"/>
    <property type="match status" value="1"/>
</dbReference>
<feature type="region of interest" description="Disordered" evidence="1">
    <location>
        <begin position="32"/>
        <end position="60"/>
    </location>
</feature>
<name>A0A507B351_9PEZI</name>
<dbReference type="InterPro" id="IPR000999">
    <property type="entry name" value="RNase_III_dom"/>
</dbReference>
<dbReference type="EMBL" id="SKBQ01000033">
    <property type="protein sequence ID" value="TPX13496.1"/>
    <property type="molecule type" value="Genomic_DNA"/>
</dbReference>
<dbReference type="Gene3D" id="1.10.1520.10">
    <property type="entry name" value="Ribonuclease III domain"/>
    <property type="match status" value="1"/>
</dbReference>
<dbReference type="InParanoid" id="A0A507B351"/>
<accession>A0A507B351</accession>
<evidence type="ECO:0000259" key="2">
    <source>
        <dbReference type="Pfam" id="PF14622"/>
    </source>
</evidence>
<keyword evidence="4" id="KW-1185">Reference proteome</keyword>
<dbReference type="GeneID" id="41973414"/>
<comment type="caution">
    <text evidence="3">The sequence shown here is derived from an EMBL/GenBank/DDBJ whole genome shotgun (WGS) entry which is preliminary data.</text>
</comment>